<evidence type="ECO:0000256" key="9">
    <source>
        <dbReference type="ARBA" id="ARBA00047481"/>
    </source>
</evidence>
<protein>
    <recommendedName>
        <fullName evidence="3">histidinol-phosphate transaminase</fullName>
        <ecNumber evidence="3">2.6.1.9</ecNumber>
    </recommendedName>
</protein>
<keyword evidence="5" id="KW-0028">Amino-acid biosynthesis</keyword>
<keyword evidence="7" id="KW-0663">Pyridoxal phosphate</keyword>
<dbReference type="KEGG" id="rfr:Rfer_2615"/>
<name>Q21V72_ALBFT</name>
<dbReference type="HOGENOM" id="CLU_017584_3_2_4"/>
<dbReference type="AlphaFoldDB" id="Q21V72"/>
<gene>
    <name evidence="11" type="ordered locus">Rfer_2615</name>
</gene>
<comment type="pathway">
    <text evidence="1">Amino-acid biosynthesis; L-histidine biosynthesis; L-histidine from 5-phospho-alpha-D-ribose 1-diphosphate: step 7/9.</text>
</comment>
<dbReference type="CDD" id="cd00609">
    <property type="entry name" value="AAT_like"/>
    <property type="match status" value="1"/>
</dbReference>
<evidence type="ECO:0000256" key="7">
    <source>
        <dbReference type="ARBA" id="ARBA00022898"/>
    </source>
</evidence>
<reference evidence="12" key="1">
    <citation type="submission" date="2006-02" db="EMBL/GenBank/DDBJ databases">
        <title>Complete sequence of chromosome of Rhodoferax ferrireducens DSM 15236.</title>
        <authorList>
            <person name="Copeland A."/>
            <person name="Lucas S."/>
            <person name="Lapidus A."/>
            <person name="Barry K."/>
            <person name="Detter J.C."/>
            <person name="Glavina del Rio T."/>
            <person name="Hammon N."/>
            <person name="Israni S."/>
            <person name="Pitluck S."/>
            <person name="Brettin T."/>
            <person name="Bruce D."/>
            <person name="Han C."/>
            <person name="Tapia R."/>
            <person name="Gilna P."/>
            <person name="Kiss H."/>
            <person name="Schmutz J."/>
            <person name="Larimer F."/>
            <person name="Land M."/>
            <person name="Kyrpides N."/>
            <person name="Ivanova N."/>
            <person name="Richardson P."/>
        </authorList>
    </citation>
    <scope>NUCLEOTIDE SEQUENCE [LARGE SCALE GENOMIC DNA]</scope>
    <source>
        <strain evidence="12">ATCC BAA-621 / DSM 15236 / T118</strain>
    </source>
</reference>
<sequence length="353" mass="37434">MKPLARIHGGPDAQGAPLYDFSSNSNACGPCPQALAVVQAADATRYPDAAYADLRAALARFHGVAPWRVVLAGSASEFIFRITAWVKGQGTRQAPRTVCLPRHGYGDYAHATQAWGLQSTAQPDAADLVWACEPSSPLGQAHTTWPAWLRRAADGALHHSPAAPEPLCNTVVLDSAYAPLRLGGTPSLSDAQRGRVWQLFSPNKALGLTGVRAAYAIAPFDAQPAAAQLDALVPSWVLGAHGVALLMAWTQTDTQAWLHSSLQTLRGWKQRQVQGLQALGWTVQPSDTPFFCAQPPQGVDAVALCAQLRTQGIKLRDATSFGLPGWVRLGVLPPQAQDALGAALQTTVNKGQA</sequence>
<dbReference type="Gene3D" id="3.40.640.10">
    <property type="entry name" value="Type I PLP-dependent aspartate aminotransferase-like (Major domain)"/>
    <property type="match status" value="1"/>
</dbReference>
<evidence type="ECO:0000256" key="8">
    <source>
        <dbReference type="ARBA" id="ARBA00023102"/>
    </source>
</evidence>
<keyword evidence="4 11" id="KW-0032">Aminotransferase</keyword>
<evidence type="ECO:0000256" key="1">
    <source>
        <dbReference type="ARBA" id="ARBA00005011"/>
    </source>
</evidence>
<dbReference type="OrthoDB" id="9813612at2"/>
<dbReference type="PANTHER" id="PTHR43643">
    <property type="entry name" value="HISTIDINOL-PHOSPHATE AMINOTRANSFERASE 2"/>
    <property type="match status" value="1"/>
</dbReference>
<dbReference type="GO" id="GO:0000105">
    <property type="term" value="P:L-histidine biosynthetic process"/>
    <property type="evidence" value="ECO:0007669"/>
    <property type="project" value="UniProtKB-KW"/>
</dbReference>
<evidence type="ECO:0000256" key="6">
    <source>
        <dbReference type="ARBA" id="ARBA00022679"/>
    </source>
</evidence>
<evidence type="ECO:0000313" key="11">
    <source>
        <dbReference type="EMBL" id="ABD70331.1"/>
    </source>
</evidence>
<keyword evidence="8" id="KW-0368">Histidine biosynthesis</keyword>
<dbReference type="STRING" id="338969.Rfer_2615"/>
<dbReference type="Pfam" id="PF00155">
    <property type="entry name" value="Aminotran_1_2"/>
    <property type="match status" value="1"/>
</dbReference>
<evidence type="ECO:0000256" key="2">
    <source>
        <dbReference type="ARBA" id="ARBA00007970"/>
    </source>
</evidence>
<dbReference type="PANTHER" id="PTHR43643:SF6">
    <property type="entry name" value="HISTIDINOL-PHOSPHATE AMINOTRANSFERASE"/>
    <property type="match status" value="1"/>
</dbReference>
<evidence type="ECO:0000313" key="12">
    <source>
        <dbReference type="Proteomes" id="UP000008332"/>
    </source>
</evidence>
<dbReference type="GO" id="GO:0004400">
    <property type="term" value="F:histidinol-phosphate transaminase activity"/>
    <property type="evidence" value="ECO:0007669"/>
    <property type="project" value="UniProtKB-EC"/>
</dbReference>
<dbReference type="RefSeq" id="WP_011464899.1">
    <property type="nucleotide sequence ID" value="NC_007908.1"/>
</dbReference>
<accession>Q21V72</accession>
<dbReference type="InterPro" id="IPR004839">
    <property type="entry name" value="Aminotransferase_I/II_large"/>
</dbReference>
<proteinExistence type="inferred from homology"/>
<evidence type="ECO:0000259" key="10">
    <source>
        <dbReference type="Pfam" id="PF00155"/>
    </source>
</evidence>
<evidence type="ECO:0000256" key="5">
    <source>
        <dbReference type="ARBA" id="ARBA00022605"/>
    </source>
</evidence>
<comment type="similarity">
    <text evidence="2">Belongs to the class-II pyridoxal-phosphate-dependent aminotransferase family. Histidinol-phosphate aminotransferase subfamily.</text>
</comment>
<keyword evidence="6 11" id="KW-0808">Transferase</keyword>
<dbReference type="InterPro" id="IPR015422">
    <property type="entry name" value="PyrdxlP-dep_Trfase_small"/>
</dbReference>
<evidence type="ECO:0000256" key="4">
    <source>
        <dbReference type="ARBA" id="ARBA00022576"/>
    </source>
</evidence>
<dbReference type="InterPro" id="IPR050106">
    <property type="entry name" value="HistidinolP_aminotransfase"/>
</dbReference>
<dbReference type="SUPFAM" id="SSF53383">
    <property type="entry name" value="PLP-dependent transferases"/>
    <property type="match status" value="1"/>
</dbReference>
<dbReference type="Proteomes" id="UP000008332">
    <property type="component" value="Chromosome"/>
</dbReference>
<dbReference type="InterPro" id="IPR015424">
    <property type="entry name" value="PyrdxlP-dep_Trfase"/>
</dbReference>
<organism evidence="11 12">
    <name type="scientific">Albidiferax ferrireducens (strain ATCC BAA-621 / DSM 15236 / T118)</name>
    <name type="common">Rhodoferax ferrireducens</name>
    <dbReference type="NCBI Taxonomy" id="338969"/>
    <lineage>
        <taxon>Bacteria</taxon>
        <taxon>Pseudomonadati</taxon>
        <taxon>Pseudomonadota</taxon>
        <taxon>Betaproteobacteria</taxon>
        <taxon>Burkholderiales</taxon>
        <taxon>Comamonadaceae</taxon>
        <taxon>Rhodoferax</taxon>
    </lineage>
</organism>
<dbReference type="Gene3D" id="3.90.1150.10">
    <property type="entry name" value="Aspartate Aminotransferase, domain 1"/>
    <property type="match status" value="1"/>
</dbReference>
<evidence type="ECO:0000256" key="3">
    <source>
        <dbReference type="ARBA" id="ARBA00012748"/>
    </source>
</evidence>
<keyword evidence="12" id="KW-1185">Reference proteome</keyword>
<dbReference type="EC" id="2.6.1.9" evidence="3"/>
<comment type="catalytic activity">
    <reaction evidence="9">
        <text>L-histidinol phosphate + 2-oxoglutarate = 3-(imidazol-4-yl)-2-oxopropyl phosphate + L-glutamate</text>
        <dbReference type="Rhea" id="RHEA:23744"/>
        <dbReference type="ChEBI" id="CHEBI:16810"/>
        <dbReference type="ChEBI" id="CHEBI:29985"/>
        <dbReference type="ChEBI" id="CHEBI:57766"/>
        <dbReference type="ChEBI" id="CHEBI:57980"/>
        <dbReference type="EC" id="2.6.1.9"/>
    </reaction>
</comment>
<feature type="domain" description="Aminotransferase class I/classII large" evidence="10">
    <location>
        <begin position="171"/>
        <end position="333"/>
    </location>
</feature>
<dbReference type="GO" id="GO:0030170">
    <property type="term" value="F:pyridoxal phosphate binding"/>
    <property type="evidence" value="ECO:0007669"/>
    <property type="project" value="InterPro"/>
</dbReference>
<dbReference type="eggNOG" id="COG0079">
    <property type="taxonomic scope" value="Bacteria"/>
</dbReference>
<dbReference type="InterPro" id="IPR015421">
    <property type="entry name" value="PyrdxlP-dep_Trfase_major"/>
</dbReference>
<dbReference type="EMBL" id="CP000267">
    <property type="protein sequence ID" value="ABD70331.1"/>
    <property type="molecule type" value="Genomic_DNA"/>
</dbReference>